<comment type="caution">
    <text evidence="2">The sequence shown here is derived from an EMBL/GenBank/DDBJ whole genome shotgun (WGS) entry which is preliminary data.</text>
</comment>
<proteinExistence type="inferred from homology"/>
<dbReference type="InterPro" id="IPR009620">
    <property type="entry name" value="UPF0236"/>
</dbReference>
<name>A0A5M8P267_9BACT</name>
<dbReference type="EMBL" id="SNRX01000008">
    <property type="protein sequence ID" value="KAA6302380.1"/>
    <property type="molecule type" value="Genomic_DNA"/>
</dbReference>
<accession>A0A5M8P267</accession>
<evidence type="ECO:0000313" key="2">
    <source>
        <dbReference type="EMBL" id="KAA6302380.1"/>
    </source>
</evidence>
<sequence length="306" mass="35492">MQELMVYAGHLECYEKCNEILEHFLSIRVNPSQVYRVTTAISESLQSEEERGERILPVVEKSEVLYVGVDGSMISTREEGWKEVKLARLFRSSDCLNPNTDTSYLIQSQYVAHLGNSRDFCKKAEQVIDSYGHLKERLIFLTDGATWIKNWIEDSYSDSYAILDYFHACEHLHAFTENCFRKDSEAGKEWFKTQKELLYESSVEKVIENISATEGKQADKDNLINYYRNNKDRMDYKKYRSMGCGIIGSGSIESAHRTVIQKRMKLSGQHWSKTGSQNMLRLRVIAMNKQWHKIIDVLKNPDKRAA</sequence>
<dbReference type="AlphaFoldDB" id="A0A5M8P267"/>
<dbReference type="Pfam" id="PF06782">
    <property type="entry name" value="UPF0236"/>
    <property type="match status" value="1"/>
</dbReference>
<comment type="similarity">
    <text evidence="1">Belongs to the UPF0236 family.</text>
</comment>
<dbReference type="Proteomes" id="UP000324575">
    <property type="component" value="Unassembled WGS sequence"/>
</dbReference>
<gene>
    <name evidence="2" type="ORF">EZS26_001493</name>
</gene>
<organism evidence="2 3">
    <name type="scientific">Candidatus Ordinivivax streblomastigis</name>
    <dbReference type="NCBI Taxonomy" id="2540710"/>
    <lineage>
        <taxon>Bacteria</taxon>
        <taxon>Pseudomonadati</taxon>
        <taxon>Bacteroidota</taxon>
        <taxon>Bacteroidia</taxon>
        <taxon>Bacteroidales</taxon>
        <taxon>Candidatus Ordinivivax</taxon>
    </lineage>
</organism>
<evidence type="ECO:0000313" key="3">
    <source>
        <dbReference type="Proteomes" id="UP000324575"/>
    </source>
</evidence>
<protein>
    <recommendedName>
        <fullName evidence="4">ISKra4 family transposase</fullName>
    </recommendedName>
</protein>
<reference evidence="2 3" key="1">
    <citation type="submission" date="2019-03" db="EMBL/GenBank/DDBJ databases">
        <title>Single cell metagenomics reveals metabolic interactions within the superorganism composed of flagellate Streblomastix strix and complex community of Bacteroidetes bacteria on its surface.</title>
        <authorList>
            <person name="Treitli S.C."/>
            <person name="Kolisko M."/>
            <person name="Husnik F."/>
            <person name="Keeling P."/>
            <person name="Hampl V."/>
        </authorList>
    </citation>
    <scope>NUCLEOTIDE SEQUENCE [LARGE SCALE GENOMIC DNA]</scope>
    <source>
        <strain evidence="2">St1</strain>
    </source>
</reference>
<evidence type="ECO:0000256" key="1">
    <source>
        <dbReference type="ARBA" id="ARBA00006539"/>
    </source>
</evidence>
<evidence type="ECO:0008006" key="4">
    <source>
        <dbReference type="Google" id="ProtNLM"/>
    </source>
</evidence>